<dbReference type="Gramene" id="mRNA:HanXRQr2_Chr16g0774391">
    <property type="protein sequence ID" value="mRNA:HanXRQr2_Chr16g0774391"/>
    <property type="gene ID" value="HanXRQr2_Chr16g0774391"/>
</dbReference>
<proteinExistence type="predicted"/>
<reference evidence="3" key="2">
    <citation type="submission" date="2017-02" db="EMBL/GenBank/DDBJ databases">
        <title>Sunflower complete genome.</title>
        <authorList>
            <person name="Langlade N."/>
            <person name="Munos S."/>
        </authorList>
    </citation>
    <scope>NUCLEOTIDE SEQUENCE [LARGE SCALE GENOMIC DNA]</scope>
    <source>
        <tissue evidence="3">Leaves</tissue>
    </source>
</reference>
<gene>
    <name evidence="3" type="ORF">HannXRQ_Chr16g0529291</name>
    <name evidence="2" type="ORF">HanXRQr2_Chr16g0774391</name>
</gene>
<keyword evidence="1" id="KW-1133">Transmembrane helix</keyword>
<dbReference type="EMBL" id="MNCJ02000331">
    <property type="protein sequence ID" value="KAF5762237.1"/>
    <property type="molecule type" value="Genomic_DNA"/>
</dbReference>
<evidence type="ECO:0000256" key="1">
    <source>
        <dbReference type="SAM" id="Phobius"/>
    </source>
</evidence>
<reference evidence="2 4" key="1">
    <citation type="journal article" date="2017" name="Nature">
        <title>The sunflower genome provides insights into oil metabolism, flowering and Asterid evolution.</title>
        <authorList>
            <person name="Badouin H."/>
            <person name="Gouzy J."/>
            <person name="Grassa C.J."/>
            <person name="Murat F."/>
            <person name="Staton S.E."/>
            <person name="Cottret L."/>
            <person name="Lelandais-Briere C."/>
            <person name="Owens G.L."/>
            <person name="Carrere S."/>
            <person name="Mayjonade B."/>
            <person name="Legrand L."/>
            <person name="Gill N."/>
            <person name="Kane N.C."/>
            <person name="Bowers J.E."/>
            <person name="Hubner S."/>
            <person name="Bellec A."/>
            <person name="Berard A."/>
            <person name="Berges H."/>
            <person name="Blanchet N."/>
            <person name="Boniface M.C."/>
            <person name="Brunel D."/>
            <person name="Catrice O."/>
            <person name="Chaidir N."/>
            <person name="Claudel C."/>
            <person name="Donnadieu C."/>
            <person name="Faraut T."/>
            <person name="Fievet G."/>
            <person name="Helmstetter N."/>
            <person name="King M."/>
            <person name="Knapp S.J."/>
            <person name="Lai Z."/>
            <person name="Le Paslier M.C."/>
            <person name="Lippi Y."/>
            <person name="Lorenzon L."/>
            <person name="Mandel J.R."/>
            <person name="Marage G."/>
            <person name="Marchand G."/>
            <person name="Marquand E."/>
            <person name="Bret-Mestries E."/>
            <person name="Morien E."/>
            <person name="Nambeesan S."/>
            <person name="Nguyen T."/>
            <person name="Pegot-Espagnet P."/>
            <person name="Pouilly N."/>
            <person name="Raftis F."/>
            <person name="Sallet E."/>
            <person name="Schiex T."/>
            <person name="Thomas J."/>
            <person name="Vandecasteele C."/>
            <person name="Vares D."/>
            <person name="Vear F."/>
            <person name="Vautrin S."/>
            <person name="Crespi M."/>
            <person name="Mangin B."/>
            <person name="Burke J.M."/>
            <person name="Salse J."/>
            <person name="Munos S."/>
            <person name="Vincourt P."/>
            <person name="Rieseberg L.H."/>
            <person name="Langlade N.B."/>
        </authorList>
    </citation>
    <scope>NUCLEOTIDE SEQUENCE [LARGE SCALE GENOMIC DNA]</scope>
    <source>
        <strain evidence="4">cv. SF193</strain>
        <tissue evidence="2">Leaves</tissue>
    </source>
</reference>
<feature type="transmembrane region" description="Helical" evidence="1">
    <location>
        <begin position="15"/>
        <end position="37"/>
    </location>
</feature>
<dbReference type="EMBL" id="CM007905">
    <property type="protein sequence ID" value="OTF93109.1"/>
    <property type="molecule type" value="Genomic_DNA"/>
</dbReference>
<protein>
    <submittedName>
        <fullName evidence="3">Uncharacterized protein</fullName>
    </submittedName>
</protein>
<keyword evidence="1" id="KW-0472">Membrane</keyword>
<keyword evidence="1" id="KW-0812">Transmembrane</keyword>
<evidence type="ECO:0000313" key="3">
    <source>
        <dbReference type="EMBL" id="OTF93109.1"/>
    </source>
</evidence>
<sequence length="87" mass="10034">MSASFLNIIGPQLKVWISFAVIYLCCFTQQSSCFCLSSVSMRLRPKRTCSGFECFGCFHIQSFSKILKFCVQNRNHNHKRVFLIRSG</sequence>
<dbReference type="InParanoid" id="A0A251S3K1"/>
<keyword evidence="4" id="KW-1185">Reference proteome</keyword>
<evidence type="ECO:0000313" key="2">
    <source>
        <dbReference type="EMBL" id="KAF5762237.1"/>
    </source>
</evidence>
<dbReference type="Proteomes" id="UP000215914">
    <property type="component" value="Chromosome 16"/>
</dbReference>
<reference evidence="2" key="3">
    <citation type="submission" date="2020-06" db="EMBL/GenBank/DDBJ databases">
        <title>Helianthus annuus Genome sequencing and assembly Release 2.</title>
        <authorList>
            <person name="Gouzy J."/>
            <person name="Langlade N."/>
            <person name="Munos S."/>
        </authorList>
    </citation>
    <scope>NUCLEOTIDE SEQUENCE</scope>
    <source>
        <tissue evidence="2">Leaves</tissue>
    </source>
</reference>
<name>A0A251S3K1_HELAN</name>
<dbReference type="AlphaFoldDB" id="A0A251S3K1"/>
<evidence type="ECO:0000313" key="4">
    <source>
        <dbReference type="Proteomes" id="UP000215914"/>
    </source>
</evidence>
<organism evidence="3 4">
    <name type="scientific">Helianthus annuus</name>
    <name type="common">Common sunflower</name>
    <dbReference type="NCBI Taxonomy" id="4232"/>
    <lineage>
        <taxon>Eukaryota</taxon>
        <taxon>Viridiplantae</taxon>
        <taxon>Streptophyta</taxon>
        <taxon>Embryophyta</taxon>
        <taxon>Tracheophyta</taxon>
        <taxon>Spermatophyta</taxon>
        <taxon>Magnoliopsida</taxon>
        <taxon>eudicotyledons</taxon>
        <taxon>Gunneridae</taxon>
        <taxon>Pentapetalae</taxon>
        <taxon>asterids</taxon>
        <taxon>campanulids</taxon>
        <taxon>Asterales</taxon>
        <taxon>Asteraceae</taxon>
        <taxon>Asteroideae</taxon>
        <taxon>Heliantheae alliance</taxon>
        <taxon>Heliantheae</taxon>
        <taxon>Helianthus</taxon>
    </lineage>
</organism>
<accession>A0A251S3K1</accession>